<keyword evidence="2" id="KW-0964">Secreted</keyword>
<dbReference type="InterPro" id="IPR012334">
    <property type="entry name" value="Pectin_lyas_fold"/>
</dbReference>
<dbReference type="InterPro" id="IPR011050">
    <property type="entry name" value="Pectin_lyase_fold/virulence"/>
</dbReference>
<gene>
    <name evidence="4" type="ORF">FB465_6344</name>
</gene>
<feature type="domain" description="Pectate lyase" evidence="3">
    <location>
        <begin position="69"/>
        <end position="281"/>
    </location>
</feature>
<proteinExistence type="inferred from homology"/>
<reference evidence="4 5" key="1">
    <citation type="submission" date="2019-06" db="EMBL/GenBank/DDBJ databases">
        <title>Sequencing the genomes of 1000 actinobacteria strains.</title>
        <authorList>
            <person name="Klenk H.-P."/>
        </authorList>
    </citation>
    <scope>NUCLEOTIDE SEQUENCE [LARGE SCALE GENOMIC DNA]</scope>
    <source>
        <strain evidence="4 5">DSM 41649</strain>
    </source>
</reference>
<dbReference type="PANTHER" id="PTHR31683">
    <property type="entry name" value="PECTATE LYASE 18-RELATED"/>
    <property type="match status" value="1"/>
</dbReference>
<evidence type="ECO:0000313" key="5">
    <source>
        <dbReference type="Proteomes" id="UP000318416"/>
    </source>
</evidence>
<keyword evidence="5" id="KW-1185">Reference proteome</keyword>
<accession>A0A561EZY4</accession>
<protein>
    <submittedName>
        <fullName evidence="4">Pectate lyase</fullName>
    </submittedName>
</protein>
<dbReference type="InterPro" id="IPR045032">
    <property type="entry name" value="PEL"/>
</dbReference>
<dbReference type="EMBL" id="VIVR01000001">
    <property type="protein sequence ID" value="TWE21177.1"/>
    <property type="molecule type" value="Genomic_DNA"/>
</dbReference>
<evidence type="ECO:0000256" key="2">
    <source>
        <dbReference type="RuleBase" id="RU361173"/>
    </source>
</evidence>
<dbReference type="InterPro" id="IPR006311">
    <property type="entry name" value="TAT_signal"/>
</dbReference>
<dbReference type="GO" id="GO:0030570">
    <property type="term" value="F:pectate lyase activity"/>
    <property type="evidence" value="ECO:0007669"/>
    <property type="project" value="InterPro"/>
</dbReference>
<dbReference type="AlphaFoldDB" id="A0A561EZY4"/>
<keyword evidence="1 2" id="KW-0456">Lyase</keyword>
<dbReference type="SUPFAM" id="SSF51126">
    <property type="entry name" value="Pectin lyase-like"/>
    <property type="match status" value="1"/>
</dbReference>
<dbReference type="PANTHER" id="PTHR31683:SF18">
    <property type="entry name" value="PECTATE LYASE 21-RELATED"/>
    <property type="match status" value="1"/>
</dbReference>
<organism evidence="4 5">
    <name type="scientific">Kitasatospora atroaurantiaca</name>
    <dbReference type="NCBI Taxonomy" id="285545"/>
    <lineage>
        <taxon>Bacteria</taxon>
        <taxon>Bacillati</taxon>
        <taxon>Actinomycetota</taxon>
        <taxon>Actinomycetes</taxon>
        <taxon>Kitasatosporales</taxon>
        <taxon>Streptomycetaceae</taxon>
        <taxon>Kitasatospora</taxon>
    </lineage>
</organism>
<dbReference type="Proteomes" id="UP000318416">
    <property type="component" value="Unassembled WGS sequence"/>
</dbReference>
<evidence type="ECO:0000259" key="3">
    <source>
        <dbReference type="SMART" id="SM00656"/>
    </source>
</evidence>
<dbReference type="InterPro" id="IPR002022">
    <property type="entry name" value="Pec_lyase"/>
</dbReference>
<sequence>MTSRAIGHPTHPLDEGIVMIATLRRRRLLAGAIGTALLAGLPATLGSPAQAATYEASPFGYAAGTTGGSGGTTTTVNTAAGLTTAVKGTGAKTVYISGVISLSGQIDVGSNTSVIGVGAGSGLTGGGLRVKASTNVIIRNLNISKAVGTDAITVQASTKVWIDHNDLSSDRSHGKDYYDGLLDITHGSDYVTASWNYFHDHYKVSLVGHSDKNAAEDTGKLHVTYGHNRFNNVNSRLPSVRFGTAHVYSNYYQNVSDSAVHSRMGAQVLVERNAFAGSFESVTTTGDSPTDGYANLYRNDLGGTTTDVTRTGTFTTAPYTYDPTGAGDVASVVTAGAGTGRI</sequence>
<comment type="caution">
    <text evidence="4">The sequence shown here is derived from an EMBL/GenBank/DDBJ whole genome shotgun (WGS) entry which is preliminary data.</text>
</comment>
<dbReference type="PROSITE" id="PS51318">
    <property type="entry name" value="TAT"/>
    <property type="match status" value="1"/>
</dbReference>
<keyword evidence="2" id="KW-0624">Polysaccharide degradation</keyword>
<dbReference type="GO" id="GO:0005576">
    <property type="term" value="C:extracellular region"/>
    <property type="evidence" value="ECO:0007669"/>
    <property type="project" value="UniProtKB-SubCell"/>
</dbReference>
<dbReference type="Gene3D" id="2.160.20.10">
    <property type="entry name" value="Single-stranded right-handed beta-helix, Pectin lyase-like"/>
    <property type="match status" value="1"/>
</dbReference>
<evidence type="ECO:0000256" key="1">
    <source>
        <dbReference type="ARBA" id="ARBA00023239"/>
    </source>
</evidence>
<dbReference type="Pfam" id="PF00544">
    <property type="entry name" value="Pectate_lyase_4"/>
    <property type="match status" value="1"/>
</dbReference>
<name>A0A561EZY4_9ACTN</name>
<evidence type="ECO:0000313" key="4">
    <source>
        <dbReference type="EMBL" id="TWE21177.1"/>
    </source>
</evidence>
<dbReference type="GO" id="GO:0000272">
    <property type="term" value="P:polysaccharide catabolic process"/>
    <property type="evidence" value="ECO:0007669"/>
    <property type="project" value="UniProtKB-KW"/>
</dbReference>
<comment type="subcellular location">
    <subcellularLocation>
        <location evidence="2">Secreted</location>
    </subcellularLocation>
</comment>
<keyword evidence="2" id="KW-0119">Carbohydrate metabolism</keyword>
<comment type="similarity">
    <text evidence="2">Belongs to the polysaccharide lyase 1 family.</text>
</comment>
<dbReference type="SMART" id="SM00656">
    <property type="entry name" value="Amb_all"/>
    <property type="match status" value="1"/>
</dbReference>